<dbReference type="Proteomes" id="UP001172159">
    <property type="component" value="Unassembled WGS sequence"/>
</dbReference>
<name>A0AA40AIU7_9PEZI</name>
<dbReference type="AlphaFoldDB" id="A0AA40AIU7"/>
<protein>
    <submittedName>
        <fullName evidence="1">Uncharacterized protein</fullName>
    </submittedName>
</protein>
<feature type="non-terminal residue" evidence="1">
    <location>
        <position position="86"/>
    </location>
</feature>
<gene>
    <name evidence="1" type="ORF">B0T21DRAFT_273511</name>
</gene>
<feature type="non-terminal residue" evidence="1">
    <location>
        <position position="1"/>
    </location>
</feature>
<proteinExistence type="predicted"/>
<accession>A0AA40AIU7</accession>
<reference evidence="1" key="1">
    <citation type="submission" date="2023-06" db="EMBL/GenBank/DDBJ databases">
        <title>Genome-scale phylogeny and comparative genomics of the fungal order Sordariales.</title>
        <authorList>
            <consortium name="Lawrence Berkeley National Laboratory"/>
            <person name="Hensen N."/>
            <person name="Bonometti L."/>
            <person name="Westerberg I."/>
            <person name="Brannstrom I.O."/>
            <person name="Guillou S."/>
            <person name="Cros-Aarteil S."/>
            <person name="Calhoun S."/>
            <person name="Haridas S."/>
            <person name="Kuo A."/>
            <person name="Mondo S."/>
            <person name="Pangilinan J."/>
            <person name="Riley R."/>
            <person name="Labutti K."/>
            <person name="Andreopoulos B."/>
            <person name="Lipzen A."/>
            <person name="Chen C."/>
            <person name="Yanf M."/>
            <person name="Daum C."/>
            <person name="Ng V."/>
            <person name="Clum A."/>
            <person name="Steindorff A."/>
            <person name="Ohm R."/>
            <person name="Martin F."/>
            <person name="Silar P."/>
            <person name="Natvig D."/>
            <person name="Lalanne C."/>
            <person name="Gautier V."/>
            <person name="Ament-Velasquez S.L."/>
            <person name="Kruys A."/>
            <person name="Hutchinson M.I."/>
            <person name="Powell A.J."/>
            <person name="Barry K."/>
            <person name="Miller A.N."/>
            <person name="Grigoriev I.V."/>
            <person name="Debuchy R."/>
            <person name="Gladieux P."/>
            <person name="Thoren M.H."/>
            <person name="Johannesson H."/>
        </authorList>
    </citation>
    <scope>NUCLEOTIDE SEQUENCE</scope>
    <source>
        <strain evidence="1">CBS 540.89</strain>
    </source>
</reference>
<keyword evidence="2" id="KW-1185">Reference proteome</keyword>
<evidence type="ECO:0000313" key="2">
    <source>
        <dbReference type="Proteomes" id="UP001172159"/>
    </source>
</evidence>
<evidence type="ECO:0000313" key="1">
    <source>
        <dbReference type="EMBL" id="KAK0716620.1"/>
    </source>
</evidence>
<sequence length="86" mass="9748">DLEIWDSHLRASLAPYNLFRYIDGDIPKPADNDSAGLNTWNAGRADIFGVIMASLKSNIWLRMTQIGWKPEVVDPRAAYRKVFNAL</sequence>
<comment type="caution">
    <text evidence="1">The sequence shown here is derived from an EMBL/GenBank/DDBJ whole genome shotgun (WGS) entry which is preliminary data.</text>
</comment>
<dbReference type="EMBL" id="JAUKTV010000014">
    <property type="protein sequence ID" value="KAK0716620.1"/>
    <property type="molecule type" value="Genomic_DNA"/>
</dbReference>
<organism evidence="1 2">
    <name type="scientific">Apiosordaria backusii</name>
    <dbReference type="NCBI Taxonomy" id="314023"/>
    <lineage>
        <taxon>Eukaryota</taxon>
        <taxon>Fungi</taxon>
        <taxon>Dikarya</taxon>
        <taxon>Ascomycota</taxon>
        <taxon>Pezizomycotina</taxon>
        <taxon>Sordariomycetes</taxon>
        <taxon>Sordariomycetidae</taxon>
        <taxon>Sordariales</taxon>
        <taxon>Lasiosphaeriaceae</taxon>
        <taxon>Apiosordaria</taxon>
    </lineage>
</organism>